<feature type="signal peptide" evidence="1">
    <location>
        <begin position="1"/>
        <end position="26"/>
    </location>
</feature>
<evidence type="ECO:0000256" key="1">
    <source>
        <dbReference type="SAM" id="SignalP"/>
    </source>
</evidence>
<sequence>MMRPSLLVSLSLVVLVLVWFPKINEHCRVLPQFPLKTRLLICGCATTYQCKFPLVTIKKRRRENIYFMVKWCIAQAIRYVLPIFPTHHLVPKQPSNRRHCILGSFVHAPLFSDFQ</sequence>
<organism evidence="2">
    <name type="scientific">Setaria italica</name>
    <name type="common">Foxtail millet</name>
    <name type="synonym">Panicum italicum</name>
    <dbReference type="NCBI Taxonomy" id="4555"/>
    <lineage>
        <taxon>Eukaryota</taxon>
        <taxon>Viridiplantae</taxon>
        <taxon>Streptophyta</taxon>
        <taxon>Embryophyta</taxon>
        <taxon>Tracheophyta</taxon>
        <taxon>Spermatophyta</taxon>
        <taxon>Magnoliopsida</taxon>
        <taxon>Liliopsida</taxon>
        <taxon>Poales</taxon>
        <taxon>Poaceae</taxon>
        <taxon>PACMAD clade</taxon>
        <taxon>Panicoideae</taxon>
        <taxon>Panicodae</taxon>
        <taxon>Paniceae</taxon>
        <taxon>Cenchrinae</taxon>
        <taxon>Setaria</taxon>
    </lineage>
</organism>
<accession>A0A368R8C4</accession>
<evidence type="ECO:0008006" key="3">
    <source>
        <dbReference type="Google" id="ProtNLM"/>
    </source>
</evidence>
<reference evidence="2" key="2">
    <citation type="submission" date="2015-07" db="EMBL/GenBank/DDBJ databases">
        <authorList>
            <person name="Noorani M."/>
        </authorList>
    </citation>
    <scope>NUCLEOTIDE SEQUENCE</scope>
    <source>
        <strain evidence="2">Yugu1</strain>
    </source>
</reference>
<dbReference type="AlphaFoldDB" id="A0A368R8C4"/>
<name>A0A368R8C4_SETIT</name>
<proteinExistence type="predicted"/>
<feature type="chain" id="PRO_5016817990" description="Secreted protein" evidence="1">
    <location>
        <begin position="27"/>
        <end position="115"/>
    </location>
</feature>
<dbReference type="EMBL" id="CM003532">
    <property type="protein sequence ID" value="RCV26334.1"/>
    <property type="molecule type" value="Genomic_DNA"/>
</dbReference>
<keyword evidence="1" id="KW-0732">Signal</keyword>
<evidence type="ECO:0000313" key="2">
    <source>
        <dbReference type="EMBL" id="RCV26334.1"/>
    </source>
</evidence>
<protein>
    <recommendedName>
        <fullName evidence="3">Secreted protein</fullName>
    </recommendedName>
</protein>
<reference evidence="2" key="1">
    <citation type="journal article" date="2012" name="Nat. Biotechnol.">
        <title>Reference genome sequence of the model plant Setaria.</title>
        <authorList>
            <person name="Bennetzen J.L."/>
            <person name="Schmutz J."/>
            <person name="Wang H."/>
            <person name="Percifield R."/>
            <person name="Hawkins J."/>
            <person name="Pontaroli A.C."/>
            <person name="Estep M."/>
            <person name="Feng L."/>
            <person name="Vaughn J.N."/>
            <person name="Grimwood J."/>
            <person name="Jenkins J."/>
            <person name="Barry K."/>
            <person name="Lindquist E."/>
            <person name="Hellsten U."/>
            <person name="Deshpande S."/>
            <person name="Wang X."/>
            <person name="Wu X."/>
            <person name="Mitros T."/>
            <person name="Triplett J."/>
            <person name="Yang X."/>
            <person name="Ye C.Y."/>
            <person name="Mauro-Herrera M."/>
            <person name="Wang L."/>
            <person name="Li P."/>
            <person name="Sharma M."/>
            <person name="Sharma R."/>
            <person name="Ronald P.C."/>
            <person name="Panaud O."/>
            <person name="Kellogg E.A."/>
            <person name="Brutnell T.P."/>
            <person name="Doust A.N."/>
            <person name="Tuskan G.A."/>
            <person name="Rokhsar D."/>
            <person name="Devos K.M."/>
        </authorList>
    </citation>
    <scope>NUCLEOTIDE SEQUENCE [LARGE SCALE GENOMIC DNA]</scope>
    <source>
        <strain evidence="2">Yugu1</strain>
    </source>
</reference>
<gene>
    <name evidence="2" type="ORF">SETIT_5G237200v2</name>
</gene>